<dbReference type="InterPro" id="IPR036890">
    <property type="entry name" value="HATPase_C_sf"/>
</dbReference>
<dbReference type="EMBL" id="BMRP01000005">
    <property type="protein sequence ID" value="GGU56030.1"/>
    <property type="molecule type" value="Genomic_DNA"/>
</dbReference>
<dbReference type="Pfam" id="PF13581">
    <property type="entry name" value="HATPase_c_2"/>
    <property type="match status" value="1"/>
</dbReference>
<dbReference type="SUPFAM" id="SSF55874">
    <property type="entry name" value="ATPase domain of HSP90 chaperone/DNA topoisomerase II/histidine kinase"/>
    <property type="match status" value="1"/>
</dbReference>
<gene>
    <name evidence="3" type="ORF">GCM10010211_21080</name>
</gene>
<dbReference type="Proteomes" id="UP000654471">
    <property type="component" value="Unassembled WGS sequence"/>
</dbReference>
<sequence length="136" mass="14475">MEPADVHVAEARGTTAVLLRLWALPESTSEDARLVVSELVTNAIRHGSGAVKLRVEYRCRQVRIEVTDGSDTAPERRRAGADDVGGRGLSLVAALARRWGVIDGGRTAYAVIPADAGRESVQAASSTWCALSLEAH</sequence>
<keyword evidence="1" id="KW-0808">Transferase</keyword>
<protein>
    <recommendedName>
        <fullName evidence="2">Histidine kinase/HSP90-like ATPase domain-containing protein</fullName>
    </recommendedName>
</protein>
<evidence type="ECO:0000256" key="1">
    <source>
        <dbReference type="ARBA" id="ARBA00022527"/>
    </source>
</evidence>
<evidence type="ECO:0000313" key="3">
    <source>
        <dbReference type="EMBL" id="GGU56030.1"/>
    </source>
</evidence>
<dbReference type="CDD" id="cd16936">
    <property type="entry name" value="HATPase_RsbW-like"/>
    <property type="match status" value="1"/>
</dbReference>
<dbReference type="InterPro" id="IPR050267">
    <property type="entry name" value="Anti-sigma-factor_SerPK"/>
</dbReference>
<evidence type="ECO:0000259" key="2">
    <source>
        <dbReference type="Pfam" id="PF13581"/>
    </source>
</evidence>
<dbReference type="InterPro" id="IPR003594">
    <property type="entry name" value="HATPase_dom"/>
</dbReference>
<feature type="domain" description="Histidine kinase/HSP90-like ATPase" evidence="2">
    <location>
        <begin position="6"/>
        <end position="99"/>
    </location>
</feature>
<keyword evidence="4" id="KW-1185">Reference proteome</keyword>
<accession>A0ABQ2UXN5</accession>
<dbReference type="PANTHER" id="PTHR35526:SF3">
    <property type="entry name" value="ANTI-SIGMA-F FACTOR RSBW"/>
    <property type="match status" value="1"/>
</dbReference>
<name>A0ABQ2UXN5_9ACTN</name>
<proteinExistence type="predicted"/>
<reference evidence="4" key="1">
    <citation type="journal article" date="2019" name="Int. J. Syst. Evol. Microbiol.">
        <title>The Global Catalogue of Microorganisms (GCM) 10K type strain sequencing project: providing services to taxonomists for standard genome sequencing and annotation.</title>
        <authorList>
            <consortium name="The Broad Institute Genomics Platform"/>
            <consortium name="The Broad Institute Genome Sequencing Center for Infectious Disease"/>
            <person name="Wu L."/>
            <person name="Ma J."/>
        </authorList>
    </citation>
    <scope>NUCLEOTIDE SEQUENCE [LARGE SCALE GENOMIC DNA]</scope>
    <source>
        <strain evidence="4">JCM 3399</strain>
    </source>
</reference>
<dbReference type="PANTHER" id="PTHR35526">
    <property type="entry name" value="ANTI-SIGMA-F FACTOR RSBW-RELATED"/>
    <property type="match status" value="1"/>
</dbReference>
<comment type="caution">
    <text evidence="3">The sequence shown here is derived from an EMBL/GenBank/DDBJ whole genome shotgun (WGS) entry which is preliminary data.</text>
</comment>
<dbReference type="Gene3D" id="3.30.565.10">
    <property type="entry name" value="Histidine kinase-like ATPase, C-terminal domain"/>
    <property type="match status" value="1"/>
</dbReference>
<keyword evidence="1" id="KW-0418">Kinase</keyword>
<evidence type="ECO:0000313" key="4">
    <source>
        <dbReference type="Proteomes" id="UP000654471"/>
    </source>
</evidence>
<keyword evidence="1" id="KW-0723">Serine/threonine-protein kinase</keyword>
<organism evidence="3 4">
    <name type="scientific">Streptomyces albospinus</name>
    <dbReference type="NCBI Taxonomy" id="285515"/>
    <lineage>
        <taxon>Bacteria</taxon>
        <taxon>Bacillati</taxon>
        <taxon>Actinomycetota</taxon>
        <taxon>Actinomycetes</taxon>
        <taxon>Kitasatosporales</taxon>
        <taxon>Streptomycetaceae</taxon>
        <taxon>Streptomyces</taxon>
    </lineage>
</organism>